<dbReference type="EMBL" id="MU005764">
    <property type="protein sequence ID" value="KAF2715322.1"/>
    <property type="molecule type" value="Genomic_DNA"/>
</dbReference>
<keyword evidence="3" id="KW-1185">Reference proteome</keyword>
<dbReference type="Proteomes" id="UP000799428">
    <property type="component" value="Unassembled WGS sequence"/>
</dbReference>
<evidence type="ECO:0000313" key="3">
    <source>
        <dbReference type="Proteomes" id="UP000799428"/>
    </source>
</evidence>
<sequence length="316" mass="36115">MTRVDPVGETIQQAEGEIVPDTAPPPYTELSSQSHTGDPLSNSNSRPTMHTHRSAVPYPALTLTLEKEWSPADIFFWSLVQIMAVTFSADVQRLQAAMLKENPSWDSFLSEHSSSILTRHEKDAMEELCALVRDLEEKLRRRCWPTVRQQDKDILVKFVLEPAQEMQIDSGYALEVMGRYRNFEACGVRRIETLIDYWMPSYPIILPNWTSPMLDLADTLASHVSLIDSLGSGWSKGENLVLEDAMAKFRKDKGLEDVWNSKALQNEVFYSGGMCYWPLSDEYMNLAKALRTGAMRDPFAETRNRLKRQRRYCLIG</sequence>
<feature type="compositionally biased region" description="Polar residues" evidence="1">
    <location>
        <begin position="29"/>
        <end position="48"/>
    </location>
</feature>
<accession>A0A6G1KS62</accession>
<name>A0A6G1KS62_9PLEO</name>
<proteinExistence type="predicted"/>
<dbReference type="OrthoDB" id="3772616at2759"/>
<feature type="region of interest" description="Disordered" evidence="1">
    <location>
        <begin position="1"/>
        <end position="51"/>
    </location>
</feature>
<dbReference type="AlphaFoldDB" id="A0A6G1KS62"/>
<gene>
    <name evidence="2" type="ORF">K504DRAFT_457494</name>
</gene>
<evidence type="ECO:0000256" key="1">
    <source>
        <dbReference type="SAM" id="MobiDB-lite"/>
    </source>
</evidence>
<evidence type="ECO:0000313" key="2">
    <source>
        <dbReference type="EMBL" id="KAF2715322.1"/>
    </source>
</evidence>
<protein>
    <submittedName>
        <fullName evidence="2">Uncharacterized protein</fullName>
    </submittedName>
</protein>
<organism evidence="2 3">
    <name type="scientific">Pleomassaria siparia CBS 279.74</name>
    <dbReference type="NCBI Taxonomy" id="1314801"/>
    <lineage>
        <taxon>Eukaryota</taxon>
        <taxon>Fungi</taxon>
        <taxon>Dikarya</taxon>
        <taxon>Ascomycota</taxon>
        <taxon>Pezizomycotina</taxon>
        <taxon>Dothideomycetes</taxon>
        <taxon>Pleosporomycetidae</taxon>
        <taxon>Pleosporales</taxon>
        <taxon>Pleomassariaceae</taxon>
        <taxon>Pleomassaria</taxon>
    </lineage>
</organism>
<reference evidence="2" key="1">
    <citation type="journal article" date="2020" name="Stud. Mycol.">
        <title>101 Dothideomycetes genomes: a test case for predicting lifestyles and emergence of pathogens.</title>
        <authorList>
            <person name="Haridas S."/>
            <person name="Albert R."/>
            <person name="Binder M."/>
            <person name="Bloem J."/>
            <person name="Labutti K."/>
            <person name="Salamov A."/>
            <person name="Andreopoulos B."/>
            <person name="Baker S."/>
            <person name="Barry K."/>
            <person name="Bills G."/>
            <person name="Bluhm B."/>
            <person name="Cannon C."/>
            <person name="Castanera R."/>
            <person name="Culley D."/>
            <person name="Daum C."/>
            <person name="Ezra D."/>
            <person name="Gonzalez J."/>
            <person name="Henrissat B."/>
            <person name="Kuo A."/>
            <person name="Liang C."/>
            <person name="Lipzen A."/>
            <person name="Lutzoni F."/>
            <person name="Magnuson J."/>
            <person name="Mondo S."/>
            <person name="Nolan M."/>
            <person name="Ohm R."/>
            <person name="Pangilinan J."/>
            <person name="Park H.-J."/>
            <person name="Ramirez L."/>
            <person name="Alfaro M."/>
            <person name="Sun H."/>
            <person name="Tritt A."/>
            <person name="Yoshinaga Y."/>
            <person name="Zwiers L.-H."/>
            <person name="Turgeon B."/>
            <person name="Goodwin S."/>
            <person name="Spatafora J."/>
            <person name="Crous P."/>
            <person name="Grigoriev I."/>
        </authorList>
    </citation>
    <scope>NUCLEOTIDE SEQUENCE</scope>
    <source>
        <strain evidence="2">CBS 279.74</strain>
    </source>
</reference>